<name>A0A378FSU0_KLEPN</name>
<reference evidence="1 2" key="1">
    <citation type="submission" date="2018-06" db="EMBL/GenBank/DDBJ databases">
        <authorList>
            <consortium name="Pathogen Informatics"/>
            <person name="Doyle S."/>
        </authorList>
    </citation>
    <scope>NUCLEOTIDE SEQUENCE [LARGE SCALE GENOMIC DNA]</scope>
    <source>
        <strain evidence="1 2">NCTC9617</strain>
    </source>
</reference>
<evidence type="ECO:0000313" key="2">
    <source>
        <dbReference type="Proteomes" id="UP000255167"/>
    </source>
</evidence>
<evidence type="ECO:0000313" key="1">
    <source>
        <dbReference type="EMBL" id="STW47636.1"/>
    </source>
</evidence>
<gene>
    <name evidence="1" type="ORF">NCTC9617_04193</name>
</gene>
<sequence>MNSGLPVISCGISIPISDSMVGAMSESLLPLTALTALLPT</sequence>
<dbReference type="AlphaFoldDB" id="A0A378FSU0"/>
<dbReference type="Proteomes" id="UP000255167">
    <property type="component" value="Unassembled WGS sequence"/>
</dbReference>
<protein>
    <submittedName>
        <fullName evidence="1">Uncharacterized protein</fullName>
    </submittedName>
</protein>
<proteinExistence type="predicted"/>
<dbReference type="EMBL" id="UGNC01000005">
    <property type="protein sequence ID" value="STW47636.1"/>
    <property type="molecule type" value="Genomic_DNA"/>
</dbReference>
<organism evidence="1 2">
    <name type="scientific">Klebsiella pneumoniae</name>
    <dbReference type="NCBI Taxonomy" id="573"/>
    <lineage>
        <taxon>Bacteria</taxon>
        <taxon>Pseudomonadati</taxon>
        <taxon>Pseudomonadota</taxon>
        <taxon>Gammaproteobacteria</taxon>
        <taxon>Enterobacterales</taxon>
        <taxon>Enterobacteriaceae</taxon>
        <taxon>Klebsiella/Raoultella group</taxon>
        <taxon>Klebsiella</taxon>
        <taxon>Klebsiella pneumoniae complex</taxon>
    </lineage>
</organism>
<accession>A0A378FSU0</accession>